<accession>A0A2T3AYY1</accession>
<evidence type="ECO:0000256" key="6">
    <source>
        <dbReference type="PIRSR" id="PIRSR000137-2"/>
    </source>
</evidence>
<comment type="cofactor">
    <cofactor evidence="1 6">
        <name>FAD</name>
        <dbReference type="ChEBI" id="CHEBI:57692"/>
    </cofactor>
</comment>
<dbReference type="InParanoid" id="A0A2T3AYY1"/>
<evidence type="ECO:0000313" key="10">
    <source>
        <dbReference type="Proteomes" id="UP000241818"/>
    </source>
</evidence>
<dbReference type="InterPro" id="IPR007867">
    <property type="entry name" value="GMC_OxRtase_C"/>
</dbReference>
<name>A0A2T3AYY1_AMORE</name>
<evidence type="ECO:0000256" key="4">
    <source>
        <dbReference type="ARBA" id="ARBA00022827"/>
    </source>
</evidence>
<feature type="chain" id="PRO_5015463399" description="Glucose-methanol-choline oxidoreductase N-terminal domain-containing protein" evidence="7">
    <location>
        <begin position="23"/>
        <end position="572"/>
    </location>
</feature>
<dbReference type="SUPFAM" id="SSF54373">
    <property type="entry name" value="FAD-linked reductases, C-terminal domain"/>
    <property type="match status" value="1"/>
</dbReference>
<dbReference type="GO" id="GO:0016614">
    <property type="term" value="F:oxidoreductase activity, acting on CH-OH group of donors"/>
    <property type="evidence" value="ECO:0007669"/>
    <property type="project" value="InterPro"/>
</dbReference>
<dbReference type="InterPro" id="IPR012132">
    <property type="entry name" value="GMC_OxRdtase"/>
</dbReference>
<evidence type="ECO:0000256" key="2">
    <source>
        <dbReference type="ARBA" id="ARBA00010790"/>
    </source>
</evidence>
<evidence type="ECO:0000256" key="5">
    <source>
        <dbReference type="ARBA" id="ARBA00023002"/>
    </source>
</evidence>
<evidence type="ECO:0000313" key="9">
    <source>
        <dbReference type="EMBL" id="PSS15277.1"/>
    </source>
</evidence>
<dbReference type="Pfam" id="PF05199">
    <property type="entry name" value="GMC_oxred_C"/>
    <property type="match status" value="1"/>
</dbReference>
<keyword evidence="3" id="KW-0285">Flavoprotein</keyword>
<evidence type="ECO:0000259" key="8">
    <source>
        <dbReference type="PROSITE" id="PS00624"/>
    </source>
</evidence>
<evidence type="ECO:0000256" key="1">
    <source>
        <dbReference type="ARBA" id="ARBA00001974"/>
    </source>
</evidence>
<reference evidence="9 10" key="1">
    <citation type="journal article" date="2018" name="New Phytol.">
        <title>Comparative genomics and transcriptomics depict ericoid mycorrhizal fungi as versatile saprotrophs and plant mutualists.</title>
        <authorList>
            <person name="Martino E."/>
            <person name="Morin E."/>
            <person name="Grelet G.A."/>
            <person name="Kuo A."/>
            <person name="Kohler A."/>
            <person name="Daghino S."/>
            <person name="Barry K.W."/>
            <person name="Cichocki N."/>
            <person name="Clum A."/>
            <person name="Dockter R.B."/>
            <person name="Hainaut M."/>
            <person name="Kuo R.C."/>
            <person name="LaButti K."/>
            <person name="Lindahl B.D."/>
            <person name="Lindquist E.A."/>
            <person name="Lipzen A."/>
            <person name="Khouja H.R."/>
            <person name="Magnuson J."/>
            <person name="Murat C."/>
            <person name="Ohm R.A."/>
            <person name="Singer S.W."/>
            <person name="Spatafora J.W."/>
            <person name="Wang M."/>
            <person name="Veneault-Fourrey C."/>
            <person name="Henrissat B."/>
            <person name="Grigoriev I.V."/>
            <person name="Martin F.M."/>
            <person name="Perotto S."/>
        </authorList>
    </citation>
    <scope>NUCLEOTIDE SEQUENCE [LARGE SCALE GENOMIC DNA]</scope>
    <source>
        <strain evidence="9 10">ATCC 22711</strain>
    </source>
</reference>
<keyword evidence="10" id="KW-1185">Reference proteome</keyword>
<feature type="signal peptide" evidence="7">
    <location>
        <begin position="1"/>
        <end position="22"/>
    </location>
</feature>
<dbReference type="Gene3D" id="3.30.560.10">
    <property type="entry name" value="Glucose Oxidase, domain 3"/>
    <property type="match status" value="1"/>
</dbReference>
<dbReference type="Gene3D" id="3.50.50.60">
    <property type="entry name" value="FAD/NAD(P)-binding domain"/>
    <property type="match status" value="1"/>
</dbReference>
<dbReference type="RefSeq" id="XP_024719876.1">
    <property type="nucleotide sequence ID" value="XM_024868828.1"/>
</dbReference>
<organism evidence="9 10">
    <name type="scientific">Amorphotheca resinae ATCC 22711</name>
    <dbReference type="NCBI Taxonomy" id="857342"/>
    <lineage>
        <taxon>Eukaryota</taxon>
        <taxon>Fungi</taxon>
        <taxon>Dikarya</taxon>
        <taxon>Ascomycota</taxon>
        <taxon>Pezizomycotina</taxon>
        <taxon>Leotiomycetes</taxon>
        <taxon>Helotiales</taxon>
        <taxon>Amorphothecaceae</taxon>
        <taxon>Amorphotheca</taxon>
    </lineage>
</organism>
<feature type="binding site" evidence="6">
    <location>
        <position position="256"/>
    </location>
    <ligand>
        <name>FAD</name>
        <dbReference type="ChEBI" id="CHEBI:57692"/>
    </ligand>
</feature>
<dbReference type="InterPro" id="IPR036188">
    <property type="entry name" value="FAD/NAD-bd_sf"/>
</dbReference>
<dbReference type="Pfam" id="PF00732">
    <property type="entry name" value="GMC_oxred_N"/>
    <property type="match status" value="1"/>
</dbReference>
<dbReference type="GO" id="GO:0050660">
    <property type="term" value="F:flavin adenine dinucleotide binding"/>
    <property type="evidence" value="ECO:0007669"/>
    <property type="project" value="InterPro"/>
</dbReference>
<dbReference type="PANTHER" id="PTHR11552">
    <property type="entry name" value="GLUCOSE-METHANOL-CHOLINE GMC OXIDOREDUCTASE"/>
    <property type="match status" value="1"/>
</dbReference>
<dbReference type="Proteomes" id="UP000241818">
    <property type="component" value="Unassembled WGS sequence"/>
</dbReference>
<gene>
    <name evidence="9" type="ORF">M430DRAFT_59892</name>
</gene>
<dbReference type="EMBL" id="KZ679013">
    <property type="protein sequence ID" value="PSS15277.1"/>
    <property type="molecule type" value="Genomic_DNA"/>
</dbReference>
<dbReference type="PIRSF" id="PIRSF000137">
    <property type="entry name" value="Alcohol_oxidase"/>
    <property type="match status" value="1"/>
</dbReference>
<dbReference type="OrthoDB" id="269227at2759"/>
<evidence type="ECO:0000256" key="3">
    <source>
        <dbReference type="ARBA" id="ARBA00022630"/>
    </source>
</evidence>
<dbReference type="PROSITE" id="PS00624">
    <property type="entry name" value="GMC_OXRED_2"/>
    <property type="match status" value="1"/>
</dbReference>
<dbReference type="AlphaFoldDB" id="A0A2T3AYY1"/>
<dbReference type="SUPFAM" id="SSF51905">
    <property type="entry name" value="FAD/NAD(P)-binding domain"/>
    <property type="match status" value="1"/>
</dbReference>
<keyword evidence="7" id="KW-0732">Signal</keyword>
<keyword evidence="5" id="KW-0560">Oxidoreductase</keyword>
<feature type="domain" description="Glucose-methanol-choline oxidoreductase N-terminal" evidence="8">
    <location>
        <begin position="295"/>
        <end position="309"/>
    </location>
</feature>
<comment type="similarity">
    <text evidence="2">Belongs to the GMC oxidoreductase family.</text>
</comment>
<protein>
    <recommendedName>
        <fullName evidence="8">Glucose-methanol-choline oxidoreductase N-terminal domain-containing protein</fullName>
    </recommendedName>
</protein>
<proteinExistence type="inferred from homology"/>
<dbReference type="PANTHER" id="PTHR11552:SF201">
    <property type="entry name" value="GLUCOSE-METHANOL-CHOLINE OXIDOREDUCTASE N-TERMINAL DOMAIN-CONTAINING PROTEIN"/>
    <property type="match status" value="1"/>
</dbReference>
<dbReference type="InterPro" id="IPR000172">
    <property type="entry name" value="GMC_OxRdtase_N"/>
</dbReference>
<dbReference type="Gene3D" id="4.10.450.10">
    <property type="entry name" value="Glucose Oxidase, domain 2"/>
    <property type="match status" value="1"/>
</dbReference>
<sequence length="572" mass="61499">MLLCRDSSVLFLATTLLAICHASVLEFDYLIVGAGPSGLTLANRLSELPNITVAVIEAGGEVYNNPNVTIIEDFTLAEGTSIDWQYESTNQTYAAGQRIAYHSGKALGGCSTINGMTYIRAEKAQIDAWETIGNKGWNWANLIPYYKKSEHFDAPTAAQTRAGASYIAVDHGRDGPLKVGYPYGLLNGTLHEQVGQAWGALGIPHNSDVNGGSVRGFTVWQSTVDREANVREDAGRAYYYPVQSRPNLSVFLNTTVNRIVWKDGDEVIAKGVEVTSKNCSVSSLNARKEVILSAGSLRSPALLELSGIGNPAILSKYGIPTKVDLPGVGENLQDQPNTAIVLQTNTTYNGTTGYVAFSSASDFFGNVPNNSIADWALQVSNAVNNSVNASALEYLFKVQLGLISQGVPDAETIIGTTVEVGGVPRAILASAFWLLMPFSRGNVHISSPDPSVYPQINPNYFLIDFDLAIQIAIAKWARRFWATQPVSAFTAEISPGFEVVPANATDEQWGSWIKQSYLGSANSHPLGTAAMMPKKLGGVVDAQLKVYGTGNVRVVDASVMPFQAADMIKEEM</sequence>
<dbReference type="STRING" id="857342.A0A2T3AYY1"/>
<dbReference type="InterPro" id="IPR027424">
    <property type="entry name" value="Glucose_Oxidase_domain_2"/>
</dbReference>
<keyword evidence="4 6" id="KW-0274">FAD</keyword>
<dbReference type="GeneID" id="36576909"/>
<evidence type="ECO:0000256" key="7">
    <source>
        <dbReference type="SAM" id="SignalP"/>
    </source>
</evidence>